<keyword evidence="2" id="KW-1185">Reference proteome</keyword>
<reference evidence="1" key="1">
    <citation type="submission" date="2022-04" db="EMBL/GenBank/DDBJ databases">
        <title>Genome of the entomopathogenic fungus Entomophthora muscae.</title>
        <authorList>
            <person name="Elya C."/>
            <person name="Lovett B.R."/>
            <person name="Lee E."/>
            <person name="Macias A.M."/>
            <person name="Hajek A.E."/>
            <person name="De Bivort B.L."/>
            <person name="Kasson M.T."/>
            <person name="De Fine Licht H.H."/>
            <person name="Stajich J.E."/>
        </authorList>
    </citation>
    <scope>NUCLEOTIDE SEQUENCE</scope>
    <source>
        <strain evidence="1">Berkeley</strain>
    </source>
</reference>
<comment type="caution">
    <text evidence="1">The sequence shown here is derived from an EMBL/GenBank/DDBJ whole genome shotgun (WGS) entry which is preliminary data.</text>
</comment>
<organism evidence="1 2">
    <name type="scientific">Entomophthora muscae</name>
    <dbReference type="NCBI Taxonomy" id="34485"/>
    <lineage>
        <taxon>Eukaryota</taxon>
        <taxon>Fungi</taxon>
        <taxon>Fungi incertae sedis</taxon>
        <taxon>Zoopagomycota</taxon>
        <taxon>Entomophthoromycotina</taxon>
        <taxon>Entomophthoromycetes</taxon>
        <taxon>Entomophthorales</taxon>
        <taxon>Entomophthoraceae</taxon>
        <taxon>Entomophthora</taxon>
    </lineage>
</organism>
<gene>
    <name evidence="1" type="ORF">DSO57_1007467</name>
</gene>
<dbReference type="EMBL" id="QTSX02004282">
    <property type="protein sequence ID" value="KAJ9066662.1"/>
    <property type="molecule type" value="Genomic_DNA"/>
</dbReference>
<evidence type="ECO:0000313" key="1">
    <source>
        <dbReference type="EMBL" id="KAJ9066662.1"/>
    </source>
</evidence>
<accession>A0ACC2SX33</accession>
<name>A0ACC2SX33_9FUNG</name>
<evidence type="ECO:0000313" key="2">
    <source>
        <dbReference type="Proteomes" id="UP001165960"/>
    </source>
</evidence>
<dbReference type="Proteomes" id="UP001165960">
    <property type="component" value="Unassembled WGS sequence"/>
</dbReference>
<proteinExistence type="predicted"/>
<sequence>MLLSAVKFALFALAPALLLIWSTSPELWVHIPSSLCLRLYLFDDFSDRSKNLLSTGENFVRSLTCGNMKFFLPAPVSVRYLEERP</sequence>
<protein>
    <submittedName>
        <fullName evidence="1">Uncharacterized protein</fullName>
    </submittedName>
</protein>